<dbReference type="GO" id="GO:0006355">
    <property type="term" value="P:regulation of DNA-templated transcription"/>
    <property type="evidence" value="ECO:0007669"/>
    <property type="project" value="InterPro"/>
</dbReference>
<comment type="caution">
    <text evidence="3">The sequence shown here is derived from an EMBL/GenBank/DDBJ whole genome shotgun (WGS) entry which is preliminary data.</text>
</comment>
<dbReference type="InterPro" id="IPR000551">
    <property type="entry name" value="MerR-type_HTH_dom"/>
</dbReference>
<dbReference type="Proteomes" id="UP000586976">
    <property type="component" value="Unassembled WGS sequence"/>
</dbReference>
<evidence type="ECO:0000313" key="3">
    <source>
        <dbReference type="EMBL" id="MBA4862432.1"/>
    </source>
</evidence>
<organism evidence="3 4">
    <name type="scientific">Streptomyces himalayensis subsp. aureolus</name>
    <dbReference type="NCBI Taxonomy" id="2758039"/>
    <lineage>
        <taxon>Bacteria</taxon>
        <taxon>Bacillati</taxon>
        <taxon>Actinomycetota</taxon>
        <taxon>Actinomycetes</taxon>
        <taxon>Kitasatosporales</taxon>
        <taxon>Streptomycetaceae</taxon>
        <taxon>Streptomyces</taxon>
        <taxon>Streptomyces himalayensis</taxon>
    </lineage>
</organism>
<protein>
    <recommendedName>
        <fullName evidence="2">HTH merR-type domain-containing protein</fullName>
    </recommendedName>
</protein>
<dbReference type="AlphaFoldDB" id="A0A7W2D0M2"/>
<evidence type="ECO:0000256" key="1">
    <source>
        <dbReference type="SAM" id="MobiDB-lite"/>
    </source>
</evidence>
<dbReference type="EMBL" id="JACEQY010000012">
    <property type="protein sequence ID" value="MBA4862432.1"/>
    <property type="molecule type" value="Genomic_DNA"/>
</dbReference>
<feature type="region of interest" description="Disordered" evidence="1">
    <location>
        <begin position="1"/>
        <end position="27"/>
    </location>
</feature>
<keyword evidence="4" id="KW-1185">Reference proteome</keyword>
<evidence type="ECO:0000313" key="4">
    <source>
        <dbReference type="Proteomes" id="UP000586976"/>
    </source>
</evidence>
<sequence length="27" mass="2893">MRHYDQLGLPSPSARTAGGARRTPPEA</sequence>
<reference evidence="3 4" key="1">
    <citation type="submission" date="2020-07" db="EMBL/GenBank/DDBJ databases">
        <title>Streptomyces isolated from Indian soil.</title>
        <authorList>
            <person name="Mandal S."/>
            <person name="Maiti P.K."/>
        </authorList>
    </citation>
    <scope>NUCLEOTIDE SEQUENCE [LARGE SCALE GENOMIC DNA]</scope>
    <source>
        <strain evidence="3 4">PSKA54</strain>
    </source>
</reference>
<dbReference type="PROSITE" id="PS50937">
    <property type="entry name" value="HTH_MERR_2"/>
    <property type="match status" value="1"/>
</dbReference>
<feature type="domain" description="HTH merR-type" evidence="2">
    <location>
        <begin position="1"/>
        <end position="27"/>
    </location>
</feature>
<gene>
    <name evidence="3" type="ORF">H1V43_13725</name>
</gene>
<proteinExistence type="predicted"/>
<accession>A0A7W2D0M2</accession>
<name>A0A7W2D0M2_9ACTN</name>
<dbReference type="GO" id="GO:0003677">
    <property type="term" value="F:DNA binding"/>
    <property type="evidence" value="ECO:0007669"/>
    <property type="project" value="InterPro"/>
</dbReference>
<dbReference type="RefSeq" id="WP_181864312.1">
    <property type="nucleotide sequence ID" value="NZ_JACEQY010000012.1"/>
</dbReference>
<evidence type="ECO:0000259" key="2">
    <source>
        <dbReference type="PROSITE" id="PS50937"/>
    </source>
</evidence>